<feature type="DNA-binding region" description="OmpR/PhoB-type" evidence="7">
    <location>
        <begin position="134"/>
        <end position="235"/>
    </location>
</feature>
<dbReference type="PROSITE" id="PS51755">
    <property type="entry name" value="OMPR_PHOB"/>
    <property type="match status" value="1"/>
</dbReference>
<keyword evidence="1 6" id="KW-0597">Phosphoprotein</keyword>
<dbReference type="SMART" id="SM00448">
    <property type="entry name" value="REC"/>
    <property type="match status" value="1"/>
</dbReference>
<dbReference type="GO" id="GO:0000976">
    <property type="term" value="F:transcription cis-regulatory region binding"/>
    <property type="evidence" value="ECO:0007669"/>
    <property type="project" value="TreeGrafter"/>
</dbReference>
<dbReference type="AlphaFoldDB" id="A0A2K8N7N6"/>
<reference evidence="11" key="1">
    <citation type="submission" date="2017-11" db="EMBL/GenBank/DDBJ databases">
        <title>Complete Genome Sequence of Kyrpidia sp. Strain EA-1, a thermophilic, hydrogen-oxidizing Bacterium, isolated from the Azores.</title>
        <authorList>
            <person name="Reiner J.E."/>
            <person name="Lapp C.J."/>
            <person name="Bunk B."/>
            <person name="Gescher J."/>
        </authorList>
    </citation>
    <scope>NUCLEOTIDE SEQUENCE [LARGE SCALE GENOMIC DNA]</scope>
    <source>
        <strain evidence="11">EA-1</strain>
    </source>
</reference>
<dbReference type="GO" id="GO:0000156">
    <property type="term" value="F:phosphorelay response regulator activity"/>
    <property type="evidence" value="ECO:0007669"/>
    <property type="project" value="TreeGrafter"/>
</dbReference>
<dbReference type="GO" id="GO:0005829">
    <property type="term" value="C:cytosol"/>
    <property type="evidence" value="ECO:0007669"/>
    <property type="project" value="TreeGrafter"/>
</dbReference>
<dbReference type="Gene3D" id="3.40.50.2300">
    <property type="match status" value="1"/>
</dbReference>
<dbReference type="Pfam" id="PF00072">
    <property type="entry name" value="Response_reg"/>
    <property type="match status" value="1"/>
</dbReference>
<evidence type="ECO:0000313" key="11">
    <source>
        <dbReference type="Proteomes" id="UP000231932"/>
    </source>
</evidence>
<keyword evidence="11" id="KW-1185">Reference proteome</keyword>
<feature type="modified residue" description="4-aspartylphosphate" evidence="6">
    <location>
        <position position="58"/>
    </location>
</feature>
<dbReference type="GO" id="GO:0006355">
    <property type="term" value="P:regulation of DNA-templated transcription"/>
    <property type="evidence" value="ECO:0007669"/>
    <property type="project" value="InterPro"/>
</dbReference>
<evidence type="ECO:0000256" key="4">
    <source>
        <dbReference type="ARBA" id="ARBA00023125"/>
    </source>
</evidence>
<dbReference type="InterPro" id="IPR001867">
    <property type="entry name" value="OmpR/PhoB-type_DNA-bd"/>
</dbReference>
<dbReference type="Pfam" id="PF00486">
    <property type="entry name" value="Trans_reg_C"/>
    <property type="match status" value="1"/>
</dbReference>
<dbReference type="SUPFAM" id="SSF52172">
    <property type="entry name" value="CheY-like"/>
    <property type="match status" value="1"/>
</dbReference>
<dbReference type="InterPro" id="IPR011006">
    <property type="entry name" value="CheY-like_superfamily"/>
</dbReference>
<dbReference type="PROSITE" id="PS50110">
    <property type="entry name" value="RESPONSE_REGULATORY"/>
    <property type="match status" value="1"/>
</dbReference>
<dbReference type="InterPro" id="IPR001789">
    <property type="entry name" value="Sig_transdc_resp-reg_receiver"/>
</dbReference>
<dbReference type="InterPro" id="IPR039420">
    <property type="entry name" value="WalR-like"/>
</dbReference>
<dbReference type="SUPFAM" id="SSF46894">
    <property type="entry name" value="C-terminal effector domain of the bipartite response regulators"/>
    <property type="match status" value="1"/>
</dbReference>
<keyword evidence="2" id="KW-0902">Two-component regulatory system</keyword>
<keyword evidence="4 7" id="KW-0238">DNA-binding</keyword>
<keyword evidence="3" id="KW-0805">Transcription regulation</keyword>
<keyword evidence="5" id="KW-0804">Transcription</keyword>
<dbReference type="CDD" id="cd00383">
    <property type="entry name" value="trans_reg_C"/>
    <property type="match status" value="1"/>
</dbReference>
<dbReference type="KEGG" id="kyr:CVV65_10775"/>
<dbReference type="SMART" id="SM00862">
    <property type="entry name" value="Trans_reg_C"/>
    <property type="match status" value="1"/>
</dbReference>
<evidence type="ECO:0000256" key="7">
    <source>
        <dbReference type="PROSITE-ProRule" id="PRU01091"/>
    </source>
</evidence>
<organism evidence="10 11">
    <name type="scientific">Kyrpidia spormannii</name>
    <dbReference type="NCBI Taxonomy" id="2055160"/>
    <lineage>
        <taxon>Bacteria</taxon>
        <taxon>Bacillati</taxon>
        <taxon>Bacillota</taxon>
        <taxon>Bacilli</taxon>
        <taxon>Bacillales</taxon>
        <taxon>Alicyclobacillaceae</taxon>
        <taxon>Kyrpidia</taxon>
    </lineage>
</organism>
<evidence type="ECO:0000256" key="2">
    <source>
        <dbReference type="ARBA" id="ARBA00023012"/>
    </source>
</evidence>
<feature type="domain" description="Response regulatory" evidence="8">
    <location>
        <begin position="9"/>
        <end position="124"/>
    </location>
</feature>
<evidence type="ECO:0000256" key="1">
    <source>
        <dbReference type="ARBA" id="ARBA00022553"/>
    </source>
</evidence>
<dbReference type="GO" id="GO:0032993">
    <property type="term" value="C:protein-DNA complex"/>
    <property type="evidence" value="ECO:0007669"/>
    <property type="project" value="TreeGrafter"/>
</dbReference>
<dbReference type="Gene3D" id="1.10.10.10">
    <property type="entry name" value="Winged helix-like DNA-binding domain superfamily/Winged helix DNA-binding domain"/>
    <property type="match status" value="1"/>
</dbReference>
<dbReference type="PANTHER" id="PTHR48111">
    <property type="entry name" value="REGULATOR OF RPOS"/>
    <property type="match status" value="1"/>
</dbReference>
<sequence length="242" mass="27986">MRGKRMTPRVLVIEAEPRIARQVALNLRKNGFIPTVVPRGRLGLAAVQERAPDIVILDASVPDMSWDLCRTLRQIPDRFLLLLLGRQWLQDTDPADRRSNDYADGWMPKPFRPDELPERVRAILFRGRKEPIFARRLRFNDGDLEVDVYRRTAYRGERQIPLTPTEYMLLLMLARSPGVTISRQELSDWVLGPDFVGDSRTIDAHVKNLRAKIEDQPKHPKYIKTVYGTGYRFQGKLDDIPS</sequence>
<evidence type="ECO:0000313" key="10">
    <source>
        <dbReference type="EMBL" id="ATY85344.1"/>
    </source>
</evidence>
<evidence type="ECO:0000259" key="9">
    <source>
        <dbReference type="PROSITE" id="PS51755"/>
    </source>
</evidence>
<dbReference type="Proteomes" id="UP000231932">
    <property type="component" value="Chromosome"/>
</dbReference>
<dbReference type="OrthoDB" id="9790442at2"/>
<protein>
    <submittedName>
        <fullName evidence="10">DNA-binding response regulator</fullName>
    </submittedName>
</protein>
<evidence type="ECO:0000256" key="5">
    <source>
        <dbReference type="ARBA" id="ARBA00023163"/>
    </source>
</evidence>
<evidence type="ECO:0000256" key="6">
    <source>
        <dbReference type="PROSITE-ProRule" id="PRU00169"/>
    </source>
</evidence>
<dbReference type="InterPro" id="IPR036388">
    <property type="entry name" value="WH-like_DNA-bd_sf"/>
</dbReference>
<name>A0A2K8N7N6_9BACL</name>
<evidence type="ECO:0000259" key="8">
    <source>
        <dbReference type="PROSITE" id="PS50110"/>
    </source>
</evidence>
<dbReference type="EMBL" id="CP024955">
    <property type="protein sequence ID" value="ATY85344.1"/>
    <property type="molecule type" value="Genomic_DNA"/>
</dbReference>
<feature type="domain" description="OmpR/PhoB-type" evidence="9">
    <location>
        <begin position="134"/>
        <end position="235"/>
    </location>
</feature>
<gene>
    <name evidence="10" type="ORF">CVV65_10775</name>
</gene>
<dbReference type="PANTHER" id="PTHR48111:SF1">
    <property type="entry name" value="TWO-COMPONENT RESPONSE REGULATOR ORR33"/>
    <property type="match status" value="1"/>
</dbReference>
<proteinExistence type="predicted"/>
<evidence type="ECO:0000256" key="3">
    <source>
        <dbReference type="ARBA" id="ARBA00023015"/>
    </source>
</evidence>
<accession>A0A2K8N7N6</accession>
<dbReference type="InterPro" id="IPR016032">
    <property type="entry name" value="Sig_transdc_resp-reg_C-effctor"/>
</dbReference>